<dbReference type="Gramene" id="KRH68579">
    <property type="protein sequence ID" value="KRH68579"/>
    <property type="gene ID" value="GLYMA_03G239300"/>
</dbReference>
<reference evidence="2" key="3">
    <citation type="submission" date="2018-07" db="EMBL/GenBank/DDBJ databases">
        <title>WGS assembly of Glycine max.</title>
        <authorList>
            <person name="Schmutz J."/>
            <person name="Cannon S."/>
            <person name="Schlueter J."/>
            <person name="Ma J."/>
            <person name="Mitros T."/>
            <person name="Nelson W."/>
            <person name="Hyten D."/>
            <person name="Song Q."/>
            <person name="Thelen J."/>
            <person name="Cheng J."/>
            <person name="Xu D."/>
            <person name="Hellsten U."/>
            <person name="May G."/>
            <person name="Yu Y."/>
            <person name="Sakurai T."/>
            <person name="Umezawa T."/>
            <person name="Bhattacharyya M."/>
            <person name="Sandhu D."/>
            <person name="Valliyodan B."/>
            <person name="Lindquist E."/>
            <person name="Peto M."/>
            <person name="Grant D."/>
            <person name="Shu S."/>
            <person name="Goodstein D."/>
            <person name="Barry K."/>
            <person name="Futrell-Griggs M."/>
            <person name="Abernathy B."/>
            <person name="Du J."/>
            <person name="Tian Z."/>
            <person name="Zhu L."/>
            <person name="Gill N."/>
            <person name="Joshi T."/>
            <person name="Libault M."/>
            <person name="Sethuraman A."/>
            <person name="Zhang X."/>
            <person name="Shinozaki K."/>
            <person name="Nguyen H."/>
            <person name="Wing R."/>
            <person name="Cregan P."/>
            <person name="Specht J."/>
            <person name="Grimwood J."/>
            <person name="Rokhsar D."/>
            <person name="Stacey G."/>
            <person name="Shoemaker R."/>
            <person name="Jackson S."/>
        </authorList>
    </citation>
    <scope>NUCLEOTIDE SEQUENCE</scope>
    <source>
        <tissue evidence="2">Callus</tissue>
    </source>
</reference>
<accession>A0A0R0KV75</accession>
<organism evidence="2">
    <name type="scientific">Glycine max</name>
    <name type="common">Soybean</name>
    <name type="synonym">Glycine hispida</name>
    <dbReference type="NCBI Taxonomy" id="3847"/>
    <lineage>
        <taxon>Eukaryota</taxon>
        <taxon>Viridiplantae</taxon>
        <taxon>Streptophyta</taxon>
        <taxon>Embryophyta</taxon>
        <taxon>Tracheophyta</taxon>
        <taxon>Spermatophyta</taxon>
        <taxon>Magnoliopsida</taxon>
        <taxon>eudicotyledons</taxon>
        <taxon>Gunneridae</taxon>
        <taxon>Pentapetalae</taxon>
        <taxon>rosids</taxon>
        <taxon>fabids</taxon>
        <taxon>Fabales</taxon>
        <taxon>Fabaceae</taxon>
        <taxon>Papilionoideae</taxon>
        <taxon>50 kb inversion clade</taxon>
        <taxon>NPAAA clade</taxon>
        <taxon>indigoferoid/millettioid clade</taxon>
        <taxon>Phaseoleae</taxon>
        <taxon>Glycine</taxon>
        <taxon>Glycine subgen. Soja</taxon>
    </lineage>
</organism>
<reference evidence="3" key="2">
    <citation type="submission" date="2018-02" db="UniProtKB">
        <authorList>
            <consortium name="EnsemblPlants"/>
        </authorList>
    </citation>
    <scope>IDENTIFICATION</scope>
    <source>
        <strain evidence="3">Williams 82</strain>
    </source>
</reference>
<dbReference type="EMBL" id="CM000836">
    <property type="protein sequence ID" value="KRH68579.1"/>
    <property type="molecule type" value="Genomic_DNA"/>
</dbReference>
<evidence type="ECO:0000313" key="4">
    <source>
        <dbReference type="Proteomes" id="UP000008827"/>
    </source>
</evidence>
<evidence type="ECO:0000313" key="2">
    <source>
        <dbReference type="EMBL" id="KRH68579.1"/>
    </source>
</evidence>
<keyword evidence="1" id="KW-0472">Membrane</keyword>
<evidence type="ECO:0000256" key="1">
    <source>
        <dbReference type="SAM" id="Phobius"/>
    </source>
</evidence>
<dbReference type="EnsemblPlants" id="KRH68579">
    <property type="protein sequence ID" value="KRH68579"/>
    <property type="gene ID" value="GLYMA_03G239300"/>
</dbReference>
<keyword evidence="1" id="KW-1133">Transmembrane helix</keyword>
<proteinExistence type="predicted"/>
<gene>
    <name evidence="2" type="ORF">GLYMA_03G239300</name>
</gene>
<feature type="transmembrane region" description="Helical" evidence="1">
    <location>
        <begin position="65"/>
        <end position="85"/>
    </location>
</feature>
<keyword evidence="4" id="KW-1185">Reference proteome</keyword>
<name>A0A0R0KV75_SOYBN</name>
<dbReference type="AlphaFoldDB" id="A0A0R0KV75"/>
<feature type="transmembrane region" description="Helical" evidence="1">
    <location>
        <begin position="24"/>
        <end position="45"/>
    </location>
</feature>
<dbReference type="Proteomes" id="UP000008827">
    <property type="component" value="Chromosome 3"/>
</dbReference>
<sequence length="87" mass="10329">MIIFIYWCIAGFLLEFKLVMRPKYIPSFSFIMLPCYTYLSVVRFVGKLSYHMICAQVVQEHICTVFMICTILIMLPTNYIVFYPITH</sequence>
<dbReference type="InParanoid" id="A0A0R0KV75"/>
<keyword evidence="1" id="KW-0812">Transmembrane</keyword>
<protein>
    <submittedName>
        <fullName evidence="2 3">Uncharacterized protein</fullName>
    </submittedName>
</protein>
<evidence type="ECO:0000313" key="3">
    <source>
        <dbReference type="EnsemblPlants" id="KRH68579"/>
    </source>
</evidence>
<reference evidence="2 3" key="1">
    <citation type="journal article" date="2010" name="Nature">
        <title>Genome sequence of the palaeopolyploid soybean.</title>
        <authorList>
            <person name="Schmutz J."/>
            <person name="Cannon S.B."/>
            <person name="Schlueter J."/>
            <person name="Ma J."/>
            <person name="Mitros T."/>
            <person name="Nelson W."/>
            <person name="Hyten D.L."/>
            <person name="Song Q."/>
            <person name="Thelen J.J."/>
            <person name="Cheng J."/>
            <person name="Xu D."/>
            <person name="Hellsten U."/>
            <person name="May G.D."/>
            <person name="Yu Y."/>
            <person name="Sakurai T."/>
            <person name="Umezawa T."/>
            <person name="Bhattacharyya M.K."/>
            <person name="Sandhu D."/>
            <person name="Valliyodan B."/>
            <person name="Lindquist E."/>
            <person name="Peto M."/>
            <person name="Grant D."/>
            <person name="Shu S."/>
            <person name="Goodstein D."/>
            <person name="Barry K."/>
            <person name="Futrell-Griggs M."/>
            <person name="Abernathy B."/>
            <person name="Du J."/>
            <person name="Tian Z."/>
            <person name="Zhu L."/>
            <person name="Gill N."/>
            <person name="Joshi T."/>
            <person name="Libault M."/>
            <person name="Sethuraman A."/>
            <person name="Zhang X.-C."/>
            <person name="Shinozaki K."/>
            <person name="Nguyen H.T."/>
            <person name="Wing R.A."/>
            <person name="Cregan P."/>
            <person name="Specht J."/>
            <person name="Grimwood J."/>
            <person name="Rokhsar D."/>
            <person name="Stacey G."/>
            <person name="Shoemaker R.C."/>
            <person name="Jackson S.A."/>
        </authorList>
    </citation>
    <scope>NUCLEOTIDE SEQUENCE [LARGE SCALE GENOMIC DNA]</scope>
    <source>
        <strain evidence="3">cv. Williams 82</strain>
        <tissue evidence="2">Callus</tissue>
    </source>
</reference>